<feature type="transmembrane region" description="Helical" evidence="1">
    <location>
        <begin position="61"/>
        <end position="84"/>
    </location>
</feature>
<gene>
    <name evidence="2" type="ORF">H9870_02870</name>
</gene>
<organism evidence="2 3">
    <name type="scientific">Candidatus Corynebacterium avicola</name>
    <dbReference type="NCBI Taxonomy" id="2838527"/>
    <lineage>
        <taxon>Bacteria</taxon>
        <taxon>Bacillati</taxon>
        <taxon>Actinomycetota</taxon>
        <taxon>Actinomycetes</taxon>
        <taxon>Mycobacteriales</taxon>
        <taxon>Corynebacteriaceae</taxon>
        <taxon>Corynebacterium</taxon>
    </lineage>
</organism>
<keyword evidence="1" id="KW-1133">Transmembrane helix</keyword>
<proteinExistence type="predicted"/>
<dbReference type="Proteomes" id="UP000824190">
    <property type="component" value="Unassembled WGS sequence"/>
</dbReference>
<reference evidence="2" key="2">
    <citation type="submission" date="2021-04" db="EMBL/GenBank/DDBJ databases">
        <authorList>
            <person name="Gilroy R."/>
        </authorList>
    </citation>
    <scope>NUCLEOTIDE SEQUENCE</scope>
    <source>
        <strain evidence="2">CHK32-1732</strain>
    </source>
</reference>
<dbReference type="AlphaFoldDB" id="A0A9D1RLN2"/>
<protein>
    <submittedName>
        <fullName evidence="2">Uncharacterized protein</fullName>
    </submittedName>
</protein>
<dbReference type="EMBL" id="DXGC01000027">
    <property type="protein sequence ID" value="HIW90591.1"/>
    <property type="molecule type" value="Genomic_DNA"/>
</dbReference>
<evidence type="ECO:0000313" key="3">
    <source>
        <dbReference type="Proteomes" id="UP000824190"/>
    </source>
</evidence>
<reference evidence="2" key="1">
    <citation type="journal article" date="2021" name="PeerJ">
        <title>Extensive microbial diversity within the chicken gut microbiome revealed by metagenomics and culture.</title>
        <authorList>
            <person name="Gilroy R."/>
            <person name="Ravi A."/>
            <person name="Getino M."/>
            <person name="Pursley I."/>
            <person name="Horton D.L."/>
            <person name="Alikhan N.F."/>
            <person name="Baker D."/>
            <person name="Gharbi K."/>
            <person name="Hall N."/>
            <person name="Watson M."/>
            <person name="Adriaenssens E.M."/>
            <person name="Foster-Nyarko E."/>
            <person name="Jarju S."/>
            <person name="Secka A."/>
            <person name="Antonio M."/>
            <person name="Oren A."/>
            <person name="Chaudhuri R.R."/>
            <person name="La Ragione R."/>
            <person name="Hildebrand F."/>
            <person name="Pallen M.J."/>
        </authorList>
    </citation>
    <scope>NUCLEOTIDE SEQUENCE</scope>
    <source>
        <strain evidence="2">CHK32-1732</strain>
    </source>
</reference>
<evidence type="ECO:0000256" key="1">
    <source>
        <dbReference type="SAM" id="Phobius"/>
    </source>
</evidence>
<name>A0A9D1RLN2_9CORY</name>
<keyword evidence="1" id="KW-0812">Transmembrane</keyword>
<sequence>MTYDVTPVNQWQSKNPLWFCVPFIASLVALFTGHGWWALGLYLVSLLAASVAHPDMRFKRTVVWTIIALPVVAVVFVIVFLMAFGDQVVEVNVQ</sequence>
<accession>A0A9D1RLN2</accession>
<comment type="caution">
    <text evidence="2">The sequence shown here is derived from an EMBL/GenBank/DDBJ whole genome shotgun (WGS) entry which is preliminary data.</text>
</comment>
<evidence type="ECO:0000313" key="2">
    <source>
        <dbReference type="EMBL" id="HIW90591.1"/>
    </source>
</evidence>
<keyword evidence="1" id="KW-0472">Membrane</keyword>
<feature type="transmembrane region" description="Helical" evidence="1">
    <location>
        <begin position="16"/>
        <end position="49"/>
    </location>
</feature>